<protein>
    <submittedName>
        <fullName evidence="3">Peroxidase 52</fullName>
    </submittedName>
</protein>
<evidence type="ECO:0000313" key="3">
    <source>
        <dbReference type="EMBL" id="KAK7818024.1"/>
    </source>
</evidence>
<accession>A0AAW0IUL7</accession>
<gene>
    <name evidence="3" type="primary">PER52_1</name>
    <name evidence="3" type="ORF">CFP56_041837</name>
</gene>
<dbReference type="InterPro" id="IPR002016">
    <property type="entry name" value="Haem_peroxidase"/>
</dbReference>
<feature type="non-terminal residue" evidence="3">
    <location>
        <position position="1"/>
    </location>
</feature>
<dbReference type="Proteomes" id="UP000237347">
    <property type="component" value="Unassembled WGS sequence"/>
</dbReference>
<dbReference type="Gene3D" id="1.10.520.10">
    <property type="match status" value="1"/>
</dbReference>
<keyword evidence="3" id="KW-0575">Peroxidase</keyword>
<dbReference type="GO" id="GO:0006979">
    <property type="term" value="P:response to oxidative stress"/>
    <property type="evidence" value="ECO:0007669"/>
    <property type="project" value="InterPro"/>
</dbReference>
<sequence>GFDKIDSIKEELEKAYPGVVSCADIVSIATRDGIMLYGSVHLTCQKKKFNLSIEDDGLDSGPPFWVSTSPLQTHSIPMMPWMKKKAEWWSHYYLGTSFSSQGENQELWLDQAAWSP</sequence>
<dbReference type="PROSITE" id="PS50873">
    <property type="entry name" value="PEROXIDASE_4"/>
    <property type="match status" value="1"/>
</dbReference>
<feature type="domain" description="Plant heme peroxidase family profile" evidence="2">
    <location>
        <begin position="1"/>
        <end position="71"/>
    </location>
</feature>
<dbReference type="GO" id="GO:0020037">
    <property type="term" value="F:heme binding"/>
    <property type="evidence" value="ECO:0007669"/>
    <property type="project" value="InterPro"/>
</dbReference>
<dbReference type="EMBL" id="PKMF04000846">
    <property type="protein sequence ID" value="KAK7818024.1"/>
    <property type="molecule type" value="Genomic_DNA"/>
</dbReference>
<dbReference type="InterPro" id="IPR010255">
    <property type="entry name" value="Haem_peroxidase_sf"/>
</dbReference>
<keyword evidence="4" id="KW-1185">Reference proteome</keyword>
<evidence type="ECO:0000256" key="1">
    <source>
        <dbReference type="RuleBase" id="RU004241"/>
    </source>
</evidence>
<name>A0AAW0IUL7_QUESU</name>
<dbReference type="SUPFAM" id="SSF48113">
    <property type="entry name" value="Heme-dependent peroxidases"/>
    <property type="match status" value="1"/>
</dbReference>
<reference evidence="3 4" key="1">
    <citation type="journal article" date="2018" name="Sci. Data">
        <title>The draft genome sequence of cork oak.</title>
        <authorList>
            <person name="Ramos A.M."/>
            <person name="Usie A."/>
            <person name="Barbosa P."/>
            <person name="Barros P.M."/>
            <person name="Capote T."/>
            <person name="Chaves I."/>
            <person name="Simoes F."/>
            <person name="Abreu I."/>
            <person name="Carrasquinho I."/>
            <person name="Faro C."/>
            <person name="Guimaraes J.B."/>
            <person name="Mendonca D."/>
            <person name="Nobrega F."/>
            <person name="Rodrigues L."/>
            <person name="Saibo N.J.M."/>
            <person name="Varela M.C."/>
            <person name="Egas C."/>
            <person name="Matos J."/>
            <person name="Miguel C.M."/>
            <person name="Oliveira M.M."/>
            <person name="Ricardo C.P."/>
            <person name="Goncalves S."/>
        </authorList>
    </citation>
    <scope>NUCLEOTIDE SEQUENCE [LARGE SCALE GENOMIC DNA]</scope>
    <source>
        <strain evidence="4">cv. HL8</strain>
    </source>
</reference>
<evidence type="ECO:0000259" key="2">
    <source>
        <dbReference type="PROSITE" id="PS50873"/>
    </source>
</evidence>
<comment type="caution">
    <text evidence="3">The sequence shown here is derived from an EMBL/GenBank/DDBJ whole genome shotgun (WGS) entry which is preliminary data.</text>
</comment>
<dbReference type="GO" id="GO:0004601">
    <property type="term" value="F:peroxidase activity"/>
    <property type="evidence" value="ECO:0007669"/>
    <property type="project" value="UniProtKB-KW"/>
</dbReference>
<evidence type="ECO:0000313" key="4">
    <source>
        <dbReference type="Proteomes" id="UP000237347"/>
    </source>
</evidence>
<organism evidence="3 4">
    <name type="scientific">Quercus suber</name>
    <name type="common">Cork oak</name>
    <dbReference type="NCBI Taxonomy" id="58331"/>
    <lineage>
        <taxon>Eukaryota</taxon>
        <taxon>Viridiplantae</taxon>
        <taxon>Streptophyta</taxon>
        <taxon>Embryophyta</taxon>
        <taxon>Tracheophyta</taxon>
        <taxon>Spermatophyta</taxon>
        <taxon>Magnoliopsida</taxon>
        <taxon>eudicotyledons</taxon>
        <taxon>Gunneridae</taxon>
        <taxon>Pentapetalae</taxon>
        <taxon>rosids</taxon>
        <taxon>fabids</taxon>
        <taxon>Fagales</taxon>
        <taxon>Fagaceae</taxon>
        <taxon>Quercus</taxon>
    </lineage>
</organism>
<proteinExistence type="inferred from homology"/>
<comment type="similarity">
    <text evidence="1">Belongs to the peroxidase family.</text>
</comment>
<dbReference type="Pfam" id="PF00141">
    <property type="entry name" value="peroxidase"/>
    <property type="match status" value="1"/>
</dbReference>
<keyword evidence="3" id="KW-0560">Oxidoreductase</keyword>
<dbReference type="AlphaFoldDB" id="A0AAW0IUL7"/>